<dbReference type="InterPro" id="IPR006222">
    <property type="entry name" value="GCVT_N"/>
</dbReference>
<comment type="similarity">
    <text evidence="1 7">Belongs to the GcvT family.</text>
</comment>
<protein>
    <recommendedName>
        <fullName evidence="2 7">Aminomethyltransferase</fullName>
        <ecNumber evidence="2 7">2.1.2.10</ecNumber>
    </recommendedName>
    <alternativeName>
        <fullName evidence="5 7">Glycine cleavage system T protein</fullName>
    </alternativeName>
</protein>
<dbReference type="InterPro" id="IPR022903">
    <property type="entry name" value="GcvT_bac"/>
</dbReference>
<comment type="subunit">
    <text evidence="7">The glycine cleavage system is composed of four proteins: P, T, L and H.</text>
</comment>
<dbReference type="GO" id="GO:0005829">
    <property type="term" value="C:cytosol"/>
    <property type="evidence" value="ECO:0007669"/>
    <property type="project" value="TreeGrafter"/>
</dbReference>
<evidence type="ECO:0000259" key="10">
    <source>
        <dbReference type="Pfam" id="PF08669"/>
    </source>
</evidence>
<dbReference type="Gene3D" id="3.30.1360.120">
    <property type="entry name" value="Probable tRNA modification gtpase trme, domain 1"/>
    <property type="match status" value="1"/>
</dbReference>
<feature type="domain" description="GCVT N-terminal" evidence="9">
    <location>
        <begin position="9"/>
        <end position="297"/>
    </location>
</feature>
<dbReference type="Pfam" id="PF08669">
    <property type="entry name" value="GCV_T_C"/>
    <property type="match status" value="1"/>
</dbReference>
<name>A0A9D1UN73_9CORY</name>
<dbReference type="InterPro" id="IPR028896">
    <property type="entry name" value="GcvT/YgfZ/DmdA"/>
</dbReference>
<keyword evidence="3 7" id="KW-0032">Aminotransferase</keyword>
<dbReference type="HAMAP" id="MF_00259">
    <property type="entry name" value="GcvT"/>
    <property type="match status" value="1"/>
</dbReference>
<dbReference type="Gene3D" id="4.10.1250.10">
    <property type="entry name" value="Aminomethyltransferase fragment"/>
    <property type="match status" value="1"/>
</dbReference>
<comment type="function">
    <text evidence="7">The glycine cleavage system catalyzes the degradation of glycine.</text>
</comment>
<evidence type="ECO:0000256" key="6">
    <source>
        <dbReference type="ARBA" id="ARBA00047665"/>
    </source>
</evidence>
<evidence type="ECO:0000313" key="11">
    <source>
        <dbReference type="EMBL" id="HIW92610.1"/>
    </source>
</evidence>
<reference evidence="11" key="2">
    <citation type="submission" date="2021-04" db="EMBL/GenBank/DDBJ databases">
        <authorList>
            <person name="Gilroy R."/>
        </authorList>
    </citation>
    <scope>NUCLEOTIDE SEQUENCE</scope>
    <source>
        <strain evidence="11">CHK32-1732</strain>
    </source>
</reference>
<accession>A0A9D1UN73</accession>
<feature type="binding site" evidence="8">
    <location>
        <position position="224"/>
    </location>
    <ligand>
        <name>substrate</name>
    </ligand>
</feature>
<dbReference type="AlphaFoldDB" id="A0A9D1UN73"/>
<dbReference type="InterPro" id="IPR029043">
    <property type="entry name" value="GcvT/YgfZ_C"/>
</dbReference>
<dbReference type="Proteomes" id="UP000824190">
    <property type="component" value="Unassembled WGS sequence"/>
</dbReference>
<evidence type="ECO:0000256" key="2">
    <source>
        <dbReference type="ARBA" id="ARBA00012616"/>
    </source>
</evidence>
<dbReference type="InterPro" id="IPR027266">
    <property type="entry name" value="TrmE/GcvT-like"/>
</dbReference>
<proteinExistence type="inferred from homology"/>
<evidence type="ECO:0000256" key="4">
    <source>
        <dbReference type="ARBA" id="ARBA00022679"/>
    </source>
</evidence>
<dbReference type="PANTHER" id="PTHR43757:SF2">
    <property type="entry name" value="AMINOMETHYLTRANSFERASE, MITOCHONDRIAL"/>
    <property type="match status" value="1"/>
</dbReference>
<evidence type="ECO:0000256" key="3">
    <source>
        <dbReference type="ARBA" id="ARBA00022576"/>
    </source>
</evidence>
<dbReference type="SUPFAM" id="SSF103025">
    <property type="entry name" value="Folate-binding domain"/>
    <property type="match status" value="1"/>
</dbReference>
<evidence type="ECO:0000256" key="8">
    <source>
        <dbReference type="PIRSR" id="PIRSR006487-1"/>
    </source>
</evidence>
<dbReference type="GO" id="GO:0004047">
    <property type="term" value="F:aminomethyltransferase activity"/>
    <property type="evidence" value="ECO:0007669"/>
    <property type="project" value="UniProtKB-UniRule"/>
</dbReference>
<comment type="catalytic activity">
    <reaction evidence="6 7">
        <text>N(6)-[(R)-S(8)-aminomethyldihydrolipoyl]-L-lysyl-[protein] + (6S)-5,6,7,8-tetrahydrofolate = N(6)-[(R)-dihydrolipoyl]-L-lysyl-[protein] + (6R)-5,10-methylene-5,6,7,8-tetrahydrofolate + NH4(+)</text>
        <dbReference type="Rhea" id="RHEA:16945"/>
        <dbReference type="Rhea" id="RHEA-COMP:10475"/>
        <dbReference type="Rhea" id="RHEA-COMP:10492"/>
        <dbReference type="ChEBI" id="CHEBI:15636"/>
        <dbReference type="ChEBI" id="CHEBI:28938"/>
        <dbReference type="ChEBI" id="CHEBI:57453"/>
        <dbReference type="ChEBI" id="CHEBI:83100"/>
        <dbReference type="ChEBI" id="CHEBI:83143"/>
        <dbReference type="EC" id="2.1.2.10"/>
    </reaction>
</comment>
<evidence type="ECO:0000256" key="5">
    <source>
        <dbReference type="ARBA" id="ARBA00031395"/>
    </source>
</evidence>
<dbReference type="InterPro" id="IPR006223">
    <property type="entry name" value="GcvT"/>
</dbReference>
<dbReference type="Gene3D" id="2.40.30.110">
    <property type="entry name" value="Aminomethyltransferase beta-barrel domains"/>
    <property type="match status" value="1"/>
</dbReference>
<organism evidence="11 12">
    <name type="scientific">Candidatus Corynebacterium avicola</name>
    <dbReference type="NCBI Taxonomy" id="2838527"/>
    <lineage>
        <taxon>Bacteria</taxon>
        <taxon>Bacillati</taxon>
        <taxon>Actinomycetota</taxon>
        <taxon>Actinomycetes</taxon>
        <taxon>Mycobacteriales</taxon>
        <taxon>Corynebacteriaceae</taxon>
        <taxon>Corynebacterium</taxon>
    </lineage>
</organism>
<dbReference type="EMBL" id="DXGC01000114">
    <property type="protein sequence ID" value="HIW92610.1"/>
    <property type="molecule type" value="Genomic_DNA"/>
</dbReference>
<feature type="domain" description="Aminomethyltransferase C-terminal" evidence="10">
    <location>
        <begin position="321"/>
        <end position="404"/>
    </location>
</feature>
<evidence type="ECO:0000256" key="7">
    <source>
        <dbReference type="HAMAP-Rule" id="MF_00259"/>
    </source>
</evidence>
<dbReference type="SUPFAM" id="SSF101790">
    <property type="entry name" value="Aminomethyltransferase beta-barrel domain"/>
    <property type="match status" value="1"/>
</dbReference>
<dbReference type="Pfam" id="PF01571">
    <property type="entry name" value="GCV_T"/>
    <property type="match status" value="1"/>
</dbReference>
<dbReference type="GO" id="GO:0005960">
    <property type="term" value="C:glycine cleavage complex"/>
    <property type="evidence" value="ECO:0007669"/>
    <property type="project" value="InterPro"/>
</dbReference>
<sequence length="407" mass="42628">MMSIKHTALHPVHEALGAKFTDFGGWDMPLKYDKELEEHRAVREAVGIFDLSHMGEVLVTGPDAAAFLDHALVSRLSAVKVGKAKYSMICTEDGGIIDDLITYVLSNHDDPEGDPEYLVIPNAGNAPAVYEALVERAADFDVTLVNQTDDISLIAVQGPKAAAIMREIVHTVTDAPEASGASSEDKSVDAAIDGLGYYAAFQGTIAGVPAIIARTGYTGEDGFEIFVSNEATGAAGTAGPQAVWETVLAAGEQHGIRPCGLAARDTLRLEAGMPLYGNELSRELTPVDAGLGILAATKSKDSFVGRDAIVEAKEKGTSQLLVGLVGEGRRAARSGYEIQDAEGNRLGEVTSGALSPTLGHPVAMGYVTAEAAAEGGAAAEGAEVVVDIRGKSFPYTVVALPFYKRDK</sequence>
<dbReference type="NCBIfam" id="NF001567">
    <property type="entry name" value="PRK00389.1"/>
    <property type="match status" value="1"/>
</dbReference>
<dbReference type="GO" id="GO:0019464">
    <property type="term" value="P:glycine decarboxylation via glycine cleavage system"/>
    <property type="evidence" value="ECO:0007669"/>
    <property type="project" value="UniProtKB-UniRule"/>
</dbReference>
<dbReference type="PIRSF" id="PIRSF006487">
    <property type="entry name" value="GcvT"/>
    <property type="match status" value="1"/>
</dbReference>
<evidence type="ECO:0000259" key="9">
    <source>
        <dbReference type="Pfam" id="PF01571"/>
    </source>
</evidence>
<dbReference type="GO" id="GO:0008483">
    <property type="term" value="F:transaminase activity"/>
    <property type="evidence" value="ECO:0007669"/>
    <property type="project" value="UniProtKB-KW"/>
</dbReference>
<dbReference type="EC" id="2.1.2.10" evidence="2 7"/>
<dbReference type="NCBIfam" id="TIGR00528">
    <property type="entry name" value="gcvT"/>
    <property type="match status" value="1"/>
</dbReference>
<reference evidence="11" key="1">
    <citation type="journal article" date="2021" name="PeerJ">
        <title>Extensive microbial diversity within the chicken gut microbiome revealed by metagenomics and culture.</title>
        <authorList>
            <person name="Gilroy R."/>
            <person name="Ravi A."/>
            <person name="Getino M."/>
            <person name="Pursley I."/>
            <person name="Horton D.L."/>
            <person name="Alikhan N.F."/>
            <person name="Baker D."/>
            <person name="Gharbi K."/>
            <person name="Hall N."/>
            <person name="Watson M."/>
            <person name="Adriaenssens E.M."/>
            <person name="Foster-Nyarko E."/>
            <person name="Jarju S."/>
            <person name="Secka A."/>
            <person name="Antonio M."/>
            <person name="Oren A."/>
            <person name="Chaudhuri R.R."/>
            <person name="La Ragione R."/>
            <person name="Hildebrand F."/>
            <person name="Pallen M.J."/>
        </authorList>
    </citation>
    <scope>NUCLEOTIDE SEQUENCE</scope>
    <source>
        <strain evidence="11">CHK32-1732</strain>
    </source>
</reference>
<dbReference type="PANTHER" id="PTHR43757">
    <property type="entry name" value="AMINOMETHYLTRANSFERASE"/>
    <property type="match status" value="1"/>
</dbReference>
<keyword evidence="4 7" id="KW-0808">Transferase</keyword>
<evidence type="ECO:0000313" key="12">
    <source>
        <dbReference type="Proteomes" id="UP000824190"/>
    </source>
</evidence>
<dbReference type="InterPro" id="IPR013977">
    <property type="entry name" value="GcvT_C"/>
</dbReference>
<dbReference type="Gene3D" id="3.30.70.1400">
    <property type="entry name" value="Aminomethyltransferase beta-barrel domains"/>
    <property type="match status" value="1"/>
</dbReference>
<comment type="caution">
    <text evidence="11">The sequence shown here is derived from an EMBL/GenBank/DDBJ whole genome shotgun (WGS) entry which is preliminary data.</text>
</comment>
<evidence type="ECO:0000256" key="1">
    <source>
        <dbReference type="ARBA" id="ARBA00008609"/>
    </source>
</evidence>
<gene>
    <name evidence="7 11" type="primary">gcvT</name>
    <name evidence="11" type="ORF">H9870_13235</name>
</gene>